<organism evidence="1 2">
    <name type="scientific">candidate division WWE3 bacterium GW2011_GWA1_46_21</name>
    <dbReference type="NCBI Taxonomy" id="1619107"/>
    <lineage>
        <taxon>Bacteria</taxon>
        <taxon>Katanobacteria</taxon>
    </lineage>
</organism>
<reference evidence="1 2" key="1">
    <citation type="journal article" date="2015" name="Nature">
        <title>rRNA introns, odd ribosomes, and small enigmatic genomes across a large radiation of phyla.</title>
        <authorList>
            <person name="Brown C.T."/>
            <person name="Hug L.A."/>
            <person name="Thomas B.C."/>
            <person name="Sharon I."/>
            <person name="Castelle C.J."/>
            <person name="Singh A."/>
            <person name="Wilkins M.J."/>
            <person name="Williams K.H."/>
            <person name="Banfield J.F."/>
        </authorList>
    </citation>
    <scope>NUCLEOTIDE SEQUENCE [LARGE SCALE GENOMIC DNA]</scope>
</reference>
<dbReference type="AlphaFoldDB" id="A0A0G1PBG9"/>
<feature type="non-terminal residue" evidence="1">
    <location>
        <position position="1"/>
    </location>
</feature>
<gene>
    <name evidence="1" type="ORF">UX44_C0027G0001</name>
</gene>
<accession>A0A0G1PBG9</accession>
<proteinExistence type="predicted"/>
<sequence>GIGRVYYMSDLFTSGNVALPILESADIEVAQIPEEAVWQGASLE</sequence>
<name>A0A0G1PBG9_UNCKA</name>
<evidence type="ECO:0000313" key="2">
    <source>
        <dbReference type="Proteomes" id="UP000034732"/>
    </source>
</evidence>
<evidence type="ECO:0000313" key="1">
    <source>
        <dbReference type="EMBL" id="KKU30091.1"/>
    </source>
</evidence>
<dbReference type="Proteomes" id="UP000034732">
    <property type="component" value="Unassembled WGS sequence"/>
</dbReference>
<comment type="caution">
    <text evidence="1">The sequence shown here is derived from an EMBL/GenBank/DDBJ whole genome shotgun (WGS) entry which is preliminary data.</text>
</comment>
<protein>
    <submittedName>
        <fullName evidence="1">Uncharacterized protein</fullName>
    </submittedName>
</protein>
<dbReference type="EMBL" id="LCMF01000027">
    <property type="protein sequence ID" value="KKU30091.1"/>
    <property type="molecule type" value="Genomic_DNA"/>
</dbReference>